<protein>
    <submittedName>
        <fullName evidence="3 5">Uncharacterized protein</fullName>
    </submittedName>
</protein>
<feature type="signal peptide" evidence="2">
    <location>
        <begin position="1"/>
        <end position="25"/>
    </location>
</feature>
<gene>
    <name evidence="3" type="ORF">HPLM_LOCUS8389</name>
</gene>
<evidence type="ECO:0000256" key="1">
    <source>
        <dbReference type="SAM" id="MobiDB-lite"/>
    </source>
</evidence>
<feature type="region of interest" description="Disordered" evidence="1">
    <location>
        <begin position="57"/>
        <end position="76"/>
    </location>
</feature>
<evidence type="ECO:0000313" key="4">
    <source>
        <dbReference type="Proteomes" id="UP000268014"/>
    </source>
</evidence>
<evidence type="ECO:0000313" key="3">
    <source>
        <dbReference type="EMBL" id="VDO34736.1"/>
    </source>
</evidence>
<evidence type="ECO:0000313" key="5">
    <source>
        <dbReference type="WBParaSite" id="HPLM_0000839701-mRNA-1"/>
    </source>
</evidence>
<reference evidence="3 4" key="2">
    <citation type="submission" date="2018-11" db="EMBL/GenBank/DDBJ databases">
        <authorList>
            <consortium name="Pathogen Informatics"/>
        </authorList>
    </citation>
    <scope>NUCLEOTIDE SEQUENCE [LARGE SCALE GENOMIC DNA]</scope>
    <source>
        <strain evidence="3 4">MHpl1</strain>
    </source>
</reference>
<dbReference type="Proteomes" id="UP000268014">
    <property type="component" value="Unassembled WGS sequence"/>
</dbReference>
<name>A0A0N4WCX0_HAEPC</name>
<organism evidence="5">
    <name type="scientific">Haemonchus placei</name>
    <name type="common">Barber's pole worm</name>
    <dbReference type="NCBI Taxonomy" id="6290"/>
    <lineage>
        <taxon>Eukaryota</taxon>
        <taxon>Metazoa</taxon>
        <taxon>Ecdysozoa</taxon>
        <taxon>Nematoda</taxon>
        <taxon>Chromadorea</taxon>
        <taxon>Rhabditida</taxon>
        <taxon>Rhabditina</taxon>
        <taxon>Rhabditomorpha</taxon>
        <taxon>Strongyloidea</taxon>
        <taxon>Trichostrongylidae</taxon>
        <taxon>Haemonchus</taxon>
    </lineage>
</organism>
<proteinExistence type="predicted"/>
<dbReference type="WBParaSite" id="HPLM_0000839701-mRNA-1">
    <property type="protein sequence ID" value="HPLM_0000839701-mRNA-1"/>
    <property type="gene ID" value="HPLM_0000839701"/>
</dbReference>
<feature type="compositionally biased region" description="Polar residues" evidence="1">
    <location>
        <begin position="66"/>
        <end position="76"/>
    </location>
</feature>
<reference evidence="5" key="1">
    <citation type="submission" date="2017-02" db="UniProtKB">
        <authorList>
            <consortium name="WormBaseParasite"/>
        </authorList>
    </citation>
    <scope>IDENTIFICATION</scope>
</reference>
<dbReference type="AlphaFoldDB" id="A0A0N4WCX0"/>
<evidence type="ECO:0000256" key="2">
    <source>
        <dbReference type="SAM" id="SignalP"/>
    </source>
</evidence>
<dbReference type="EMBL" id="UZAF01016852">
    <property type="protein sequence ID" value="VDO34736.1"/>
    <property type="molecule type" value="Genomic_DNA"/>
</dbReference>
<feature type="chain" id="PRO_5043123603" evidence="2">
    <location>
        <begin position="26"/>
        <end position="141"/>
    </location>
</feature>
<sequence length="141" mass="15540">MKIFPRYKRLAFRIASHVLLLQTSSVYIDETQPCGTPRTAELDEMRRLQQLPRLATPNLNAHAESSLGTSTDVSTVEDSAIGRDKVLNHLYQGQEEGKDCSMQLTRTDEGHAIALVRRVTHSAEVGLVTSNQLAAHDAVAT</sequence>
<keyword evidence="2" id="KW-0732">Signal</keyword>
<keyword evidence="4" id="KW-1185">Reference proteome</keyword>
<accession>A0A0N4WCX0</accession>